<evidence type="ECO:0000256" key="2">
    <source>
        <dbReference type="HAMAP-Rule" id="MF_01940"/>
    </source>
</evidence>
<feature type="active site" description="Proton donor" evidence="2">
    <location>
        <position position="45"/>
    </location>
</feature>
<evidence type="ECO:0000313" key="4">
    <source>
        <dbReference type="Proteomes" id="UP000077275"/>
    </source>
</evidence>
<dbReference type="GO" id="GO:0004113">
    <property type="term" value="F:2',3'-cyclic-nucleotide 3'-phosphodiesterase activity"/>
    <property type="evidence" value="ECO:0007669"/>
    <property type="project" value="InterPro"/>
</dbReference>
<dbReference type="PATRIC" id="fig|47311.3.peg.392"/>
<organism evidence="3 4">
    <name type="scientific">Methanobrevibacter cuticularis</name>
    <dbReference type="NCBI Taxonomy" id="47311"/>
    <lineage>
        <taxon>Archaea</taxon>
        <taxon>Methanobacteriati</taxon>
        <taxon>Methanobacteriota</taxon>
        <taxon>Methanomada group</taxon>
        <taxon>Methanobacteria</taxon>
        <taxon>Methanobacteriales</taxon>
        <taxon>Methanobacteriaceae</taxon>
        <taxon>Methanobrevibacter</taxon>
    </lineage>
</organism>
<keyword evidence="4" id="KW-1185">Reference proteome</keyword>
<keyword evidence="1 2" id="KW-0378">Hydrolase</keyword>
<dbReference type="Pfam" id="PF13563">
    <property type="entry name" value="2_5_RNA_ligase2"/>
    <property type="match status" value="1"/>
</dbReference>
<feature type="short sequence motif" description="HXTX 2" evidence="2">
    <location>
        <begin position="130"/>
        <end position="133"/>
    </location>
</feature>
<dbReference type="AlphaFoldDB" id="A0A166EXK4"/>
<dbReference type="PANTHER" id="PTHR35561:SF1">
    <property type="entry name" value="RNA 2',3'-CYCLIC PHOSPHODIESTERASE"/>
    <property type="match status" value="1"/>
</dbReference>
<evidence type="ECO:0000313" key="3">
    <source>
        <dbReference type="EMBL" id="KZX17119.1"/>
    </source>
</evidence>
<dbReference type="PANTHER" id="PTHR35561">
    <property type="entry name" value="RNA 2',3'-CYCLIC PHOSPHODIESTERASE"/>
    <property type="match status" value="1"/>
</dbReference>
<dbReference type="STRING" id="47311.MBCUT_03510"/>
<protein>
    <recommendedName>
        <fullName evidence="2">RNA 2',3'-cyclic phosphodiesterase</fullName>
        <shortName evidence="2">RNA 2',3'-CPDase</shortName>
        <ecNumber evidence="2">3.1.4.58</ecNumber>
    </recommendedName>
</protein>
<comment type="caution">
    <text evidence="3">The sequence shown here is derived from an EMBL/GenBank/DDBJ whole genome shotgun (WGS) entry which is preliminary data.</text>
</comment>
<dbReference type="Gene3D" id="3.90.1140.10">
    <property type="entry name" value="Cyclic phosphodiesterase"/>
    <property type="match status" value="1"/>
</dbReference>
<dbReference type="GO" id="GO:0016874">
    <property type="term" value="F:ligase activity"/>
    <property type="evidence" value="ECO:0007669"/>
    <property type="project" value="UniProtKB-KW"/>
</dbReference>
<feature type="short sequence motif" description="HXTX 1" evidence="2">
    <location>
        <begin position="45"/>
        <end position="48"/>
    </location>
</feature>
<dbReference type="OrthoDB" id="44091at2157"/>
<name>A0A166EXK4_9EURY</name>
<comment type="catalytic activity">
    <reaction evidence="2">
        <text>a 3'-end 2',3'-cyclophospho-ribonucleotide-RNA + H2O = a 3'-end 2'-phospho-ribonucleotide-RNA + H(+)</text>
        <dbReference type="Rhea" id="RHEA:11828"/>
        <dbReference type="Rhea" id="RHEA-COMP:10464"/>
        <dbReference type="Rhea" id="RHEA-COMP:17353"/>
        <dbReference type="ChEBI" id="CHEBI:15377"/>
        <dbReference type="ChEBI" id="CHEBI:15378"/>
        <dbReference type="ChEBI" id="CHEBI:83064"/>
        <dbReference type="ChEBI" id="CHEBI:173113"/>
        <dbReference type="EC" id="3.1.4.58"/>
    </reaction>
</comment>
<dbReference type="InterPro" id="IPR009097">
    <property type="entry name" value="Cyclic_Pdiesterase"/>
</dbReference>
<accession>A0A166EXK4</accession>
<comment type="function">
    <text evidence="2">Hydrolyzes RNA 2',3'-cyclic phosphodiester to an RNA 2'-phosphomonoester.</text>
</comment>
<dbReference type="InterPro" id="IPR004175">
    <property type="entry name" value="RNA_CPDase"/>
</dbReference>
<dbReference type="EC" id="3.1.4.58" evidence="2"/>
<dbReference type="HAMAP" id="MF_01940">
    <property type="entry name" value="RNA_CPDase"/>
    <property type="match status" value="1"/>
</dbReference>
<evidence type="ECO:0000256" key="1">
    <source>
        <dbReference type="ARBA" id="ARBA00022801"/>
    </source>
</evidence>
<dbReference type="NCBIfam" id="TIGR02258">
    <property type="entry name" value="2_5_ligase"/>
    <property type="match status" value="1"/>
</dbReference>
<dbReference type="GO" id="GO:0008664">
    <property type="term" value="F:RNA 2',3'-cyclic 3'-phosphodiesterase activity"/>
    <property type="evidence" value="ECO:0007669"/>
    <property type="project" value="UniProtKB-EC"/>
</dbReference>
<feature type="active site" description="Proton acceptor" evidence="2">
    <location>
        <position position="130"/>
    </location>
</feature>
<dbReference type="Proteomes" id="UP000077275">
    <property type="component" value="Unassembled WGS sequence"/>
</dbReference>
<dbReference type="SUPFAM" id="SSF55144">
    <property type="entry name" value="LigT-like"/>
    <property type="match status" value="1"/>
</dbReference>
<dbReference type="EMBL" id="LWMW01000064">
    <property type="protein sequence ID" value="KZX17119.1"/>
    <property type="molecule type" value="Genomic_DNA"/>
</dbReference>
<sequence length="187" mass="21366">MGSSKIRSFLAIEIDIDLIAKIQKIQNELKNINANIKYIEEENMHFTLKFFGEITEDMIEEISIAIKETIANHQPINLSIKGTGTFPNENNIKVLWVGITNNQDLINLQKDLDEKFNELGFKKEKSYIPHLTIGRMKNPKNKSQVKKILDSFKDIGIGNMKIAKLYLKKSELTPNGPIYSDIAVFNL</sequence>
<keyword evidence="3" id="KW-0436">Ligase</keyword>
<reference evidence="3 4" key="1">
    <citation type="submission" date="2016-04" db="EMBL/GenBank/DDBJ databases">
        <title>Genome sequence of Methanobrevibacter cuticularis DSM 11139.</title>
        <authorList>
            <person name="Poehlein A."/>
            <person name="Seedorf H."/>
            <person name="Daniel R."/>
        </authorList>
    </citation>
    <scope>NUCLEOTIDE SEQUENCE [LARGE SCALE GENOMIC DNA]</scope>
    <source>
        <strain evidence="3 4">DSM 11139</strain>
    </source>
</reference>
<dbReference type="RefSeq" id="WP_211263758.1">
    <property type="nucleotide sequence ID" value="NZ_LWMW01000064.1"/>
</dbReference>
<comment type="similarity">
    <text evidence="2">Belongs to the 2H phosphoesterase superfamily. ThpR family.</text>
</comment>
<proteinExistence type="inferred from homology"/>
<gene>
    <name evidence="3" type="ORF">MBCUT_03510</name>
</gene>